<sequence length="717" mass="79178">MLQIDKAQMISGVQVYGDHSDPALFYAVPQMPSFRCDPEGQPIFMYLKYRQPRPGPLGQTGGGFTTFDTQFALDDATRQVILEQLRQQVGTGLADQVRLGSITWANGTAHINLSDVSDKLVTKVWNPVSPSLYGDNVTPFTVEVPDFGATLFAEAMQGKGGIVQVAYGMNGWVKLPAVTGWGTFHGFQFRSFVQEAKDDGGYGADAFSDKITELAINSDVIKTHVDAGVGADPQMVAKIEESIRRTVLDMATKRMAEQIPGYTGDRSVLEDYESIHREFTNIRIDDFRIDISQQTAVLWPFNPQGTLPNITTLVDKKGQPIQWADHYREIALDDPFFRSFTAPVRVNADFKDGLVHSVDLHIEYQADKLVTSDYHFETPNQVESFSSYTDGGTEEYQYAFKVNYKGTSSVYSAPAAPNKGPLTLNVDDLGVLEVEVQPGNLDFATVAAATVTLEYTPSSGSPIGDQVVFTKEQNAEQTLRYVITEKRDRPIRYRVDYRMPSGQVIERDWTDATGQRIWVRSPFTNVRKIRVFGVGDLTNKIDSIVCDVRYEDPGSGYEWSENQVLKGGDAYKEWPVPVLDEDAGTVTYSAIVRYKDGSIREIPDTVSEDSTITVGDPVAAVVAVTITPDLVDWNTHALVKAVLTCDGGDPAQRQTQSVVVRKDGQLTPVVFYLTDAAAKKEFTWTATYYRADGTSADTAPVTTADTNLLLPRQAVAP</sequence>
<evidence type="ECO:0000313" key="1">
    <source>
        <dbReference type="EMBL" id="GGT70529.1"/>
    </source>
</evidence>
<gene>
    <name evidence="1" type="ORF">GCM10010226_55490</name>
</gene>
<protein>
    <submittedName>
        <fullName evidence="1">Uncharacterized protein</fullName>
    </submittedName>
</protein>
<evidence type="ECO:0000313" key="2">
    <source>
        <dbReference type="Proteomes" id="UP000646776"/>
    </source>
</evidence>
<reference evidence="1" key="2">
    <citation type="submission" date="2020-09" db="EMBL/GenBank/DDBJ databases">
        <authorList>
            <person name="Sun Q."/>
            <person name="Ohkuma M."/>
        </authorList>
    </citation>
    <scope>NUCLEOTIDE SEQUENCE</scope>
    <source>
        <strain evidence="1">JCM 4125</strain>
    </source>
</reference>
<keyword evidence="2" id="KW-1185">Reference proteome</keyword>
<name>A0A918HLV5_9ACTN</name>
<dbReference type="AlphaFoldDB" id="A0A918HLV5"/>
<reference evidence="1" key="1">
    <citation type="journal article" date="2014" name="Int. J. Syst. Evol. Microbiol.">
        <title>Complete genome sequence of Corynebacterium casei LMG S-19264T (=DSM 44701T), isolated from a smear-ripened cheese.</title>
        <authorList>
            <consortium name="US DOE Joint Genome Institute (JGI-PGF)"/>
            <person name="Walter F."/>
            <person name="Albersmeier A."/>
            <person name="Kalinowski J."/>
            <person name="Ruckert C."/>
        </authorList>
    </citation>
    <scope>NUCLEOTIDE SEQUENCE</scope>
    <source>
        <strain evidence="1">JCM 4125</strain>
    </source>
</reference>
<dbReference type="Proteomes" id="UP000646776">
    <property type="component" value="Unassembled WGS sequence"/>
</dbReference>
<organism evidence="1 2">
    <name type="scientific">Streptomyces phaeofaciens</name>
    <dbReference type="NCBI Taxonomy" id="68254"/>
    <lineage>
        <taxon>Bacteria</taxon>
        <taxon>Bacillati</taxon>
        <taxon>Actinomycetota</taxon>
        <taxon>Actinomycetes</taxon>
        <taxon>Kitasatosporales</taxon>
        <taxon>Streptomycetaceae</taxon>
        <taxon>Streptomyces</taxon>
    </lineage>
</organism>
<accession>A0A918HLV5</accession>
<dbReference type="EMBL" id="BMSA01000018">
    <property type="protein sequence ID" value="GGT70529.1"/>
    <property type="molecule type" value="Genomic_DNA"/>
</dbReference>
<proteinExistence type="predicted"/>
<dbReference type="RefSeq" id="WP_189714128.1">
    <property type="nucleotide sequence ID" value="NZ_BMSA01000018.1"/>
</dbReference>
<comment type="caution">
    <text evidence="1">The sequence shown here is derived from an EMBL/GenBank/DDBJ whole genome shotgun (WGS) entry which is preliminary data.</text>
</comment>